<evidence type="ECO:0000256" key="2">
    <source>
        <dbReference type="ARBA" id="ARBA00007452"/>
    </source>
</evidence>
<keyword evidence="4 8" id="KW-0227">DNA damage</keyword>
<dbReference type="GO" id="GO:0006310">
    <property type="term" value="P:DNA recombination"/>
    <property type="evidence" value="ECO:0007669"/>
    <property type="project" value="UniProtKB-UniRule"/>
</dbReference>
<dbReference type="InterPro" id="IPR003717">
    <property type="entry name" value="RecO"/>
</dbReference>
<comment type="function">
    <text evidence="1 8">Involved in DNA repair and RecF pathway recombination.</text>
</comment>
<dbReference type="InterPro" id="IPR022572">
    <property type="entry name" value="DNA_rep/recomb_RecO_N"/>
</dbReference>
<dbReference type="PATRIC" id="fig|59561.3.peg.1262"/>
<dbReference type="Gene3D" id="1.20.1440.120">
    <property type="entry name" value="Recombination protein O, C-terminal domain"/>
    <property type="match status" value="1"/>
</dbReference>
<dbReference type="PANTHER" id="PTHR33991">
    <property type="entry name" value="DNA REPAIR PROTEIN RECO"/>
    <property type="match status" value="1"/>
</dbReference>
<dbReference type="SUPFAM" id="SSF50249">
    <property type="entry name" value="Nucleic acid-binding proteins"/>
    <property type="match status" value="1"/>
</dbReference>
<evidence type="ECO:0000256" key="6">
    <source>
        <dbReference type="ARBA" id="ARBA00023204"/>
    </source>
</evidence>
<comment type="similarity">
    <text evidence="2 8">Belongs to the RecO family.</text>
</comment>
<dbReference type="STRING" id="59561.AQZ59_01270"/>
<dbReference type="Gene3D" id="2.40.50.140">
    <property type="entry name" value="Nucleic acid-binding proteins"/>
    <property type="match status" value="1"/>
</dbReference>
<proteinExistence type="inferred from homology"/>
<evidence type="ECO:0000256" key="8">
    <source>
        <dbReference type="HAMAP-Rule" id="MF_00201"/>
    </source>
</evidence>
<dbReference type="SUPFAM" id="SSF57863">
    <property type="entry name" value="ArfGap/RecO-like zinc finger"/>
    <property type="match status" value="1"/>
</dbReference>
<dbReference type="InterPro" id="IPR037278">
    <property type="entry name" value="ARFGAP/RecO"/>
</dbReference>
<dbReference type="Proteomes" id="UP000054404">
    <property type="component" value="Unassembled WGS sequence"/>
</dbReference>
<dbReference type="EMBL" id="LNIZ01000005">
    <property type="protein sequence ID" value="KTF03940.1"/>
    <property type="molecule type" value="Genomic_DNA"/>
</dbReference>
<organism evidence="10 11">
    <name type="scientific">Trueperella bernardiae</name>
    <dbReference type="NCBI Taxonomy" id="59561"/>
    <lineage>
        <taxon>Bacteria</taxon>
        <taxon>Bacillati</taxon>
        <taxon>Actinomycetota</taxon>
        <taxon>Actinomycetes</taxon>
        <taxon>Actinomycetales</taxon>
        <taxon>Actinomycetaceae</taxon>
        <taxon>Trueperella</taxon>
    </lineage>
</organism>
<dbReference type="GO" id="GO:0006302">
    <property type="term" value="P:double-strand break repair"/>
    <property type="evidence" value="ECO:0007669"/>
    <property type="project" value="TreeGrafter"/>
</dbReference>
<accession>A0A0W1KIX8</accession>
<name>A0A0W1KIX8_9ACTO</name>
<protein>
    <recommendedName>
        <fullName evidence="3 8">DNA repair protein RecO</fullName>
    </recommendedName>
    <alternativeName>
        <fullName evidence="7 8">Recombination protein O</fullName>
    </alternativeName>
</protein>
<keyword evidence="5 8" id="KW-0233">DNA recombination</keyword>
<dbReference type="AlphaFoldDB" id="A0A0W1KIX8"/>
<evidence type="ECO:0000256" key="1">
    <source>
        <dbReference type="ARBA" id="ARBA00003065"/>
    </source>
</evidence>
<reference evidence="10 11" key="1">
    <citation type="submission" date="2015-11" db="EMBL/GenBank/DDBJ databases">
        <title>Draft Genome Sequence of the Type Strain Trueperella bernardiae LCDC 89-0504T, Isolated from Blood Culture.</title>
        <authorList>
            <person name="Bernier A.-M."/>
            <person name="Bernard K."/>
        </authorList>
    </citation>
    <scope>NUCLEOTIDE SEQUENCE [LARGE SCALE GENOMIC DNA]</scope>
    <source>
        <strain evidence="10 11">LCDC 89-0504</strain>
    </source>
</reference>
<dbReference type="GO" id="GO:0043590">
    <property type="term" value="C:bacterial nucleoid"/>
    <property type="evidence" value="ECO:0007669"/>
    <property type="project" value="TreeGrafter"/>
</dbReference>
<evidence type="ECO:0000313" key="10">
    <source>
        <dbReference type="EMBL" id="KTF03940.1"/>
    </source>
</evidence>
<dbReference type="PANTHER" id="PTHR33991:SF1">
    <property type="entry name" value="DNA REPAIR PROTEIN RECO"/>
    <property type="match status" value="1"/>
</dbReference>
<dbReference type="HAMAP" id="MF_00201">
    <property type="entry name" value="RecO"/>
    <property type="match status" value="1"/>
</dbReference>
<keyword evidence="6 8" id="KW-0234">DNA repair</keyword>
<dbReference type="Pfam" id="PF11967">
    <property type="entry name" value="RecO_N"/>
    <property type="match status" value="1"/>
</dbReference>
<keyword evidence="11" id="KW-1185">Reference proteome</keyword>
<comment type="caution">
    <text evidence="10">The sequence shown here is derived from an EMBL/GenBank/DDBJ whole genome shotgun (WGS) entry which is preliminary data.</text>
</comment>
<dbReference type="Pfam" id="PF02565">
    <property type="entry name" value="RecO_C"/>
    <property type="match status" value="1"/>
</dbReference>
<dbReference type="NCBIfam" id="TIGR00613">
    <property type="entry name" value="reco"/>
    <property type="match status" value="1"/>
</dbReference>
<evidence type="ECO:0000256" key="5">
    <source>
        <dbReference type="ARBA" id="ARBA00023172"/>
    </source>
</evidence>
<dbReference type="InterPro" id="IPR042242">
    <property type="entry name" value="RecO_C"/>
</dbReference>
<gene>
    <name evidence="8 10" type="primary">recO</name>
    <name evidence="10" type="ORF">AQZ59_01270</name>
</gene>
<evidence type="ECO:0000313" key="11">
    <source>
        <dbReference type="Proteomes" id="UP000054404"/>
    </source>
</evidence>
<dbReference type="InterPro" id="IPR012340">
    <property type="entry name" value="NA-bd_OB-fold"/>
</dbReference>
<evidence type="ECO:0000256" key="3">
    <source>
        <dbReference type="ARBA" id="ARBA00021310"/>
    </source>
</evidence>
<evidence type="ECO:0000256" key="4">
    <source>
        <dbReference type="ARBA" id="ARBA00022763"/>
    </source>
</evidence>
<evidence type="ECO:0000256" key="7">
    <source>
        <dbReference type="ARBA" id="ARBA00033409"/>
    </source>
</evidence>
<evidence type="ECO:0000259" key="9">
    <source>
        <dbReference type="Pfam" id="PF11967"/>
    </source>
</evidence>
<sequence>MGRMKTYRDDAIVLRCHDLGEADRIITMLSRHNGKIRAVAKGVRRTKSRFGARVEPFSMIDVQLYRGRTLDTITQVESRNQYGRTLVAEYDAYTCASAMLELADRLTDDHPEPAQFSLLHGALHALATGAHAPTLVLHSYMLRAMSLSGWELAVFECAKCGAPGPHEAFHVHSGGAVCDDCRPPGATIPSVEAWQLIGALSVGDWSIADASGSAARRQAAALIGAFVQWQLESKMKSLALVGAEGGGHG</sequence>
<feature type="domain" description="DNA replication/recombination mediator RecO N-terminal" evidence="9">
    <location>
        <begin position="4"/>
        <end position="81"/>
    </location>
</feature>